<dbReference type="Proteomes" id="UP000252698">
    <property type="component" value="Chromosome"/>
</dbReference>
<dbReference type="KEGG" id="sata:C5746_35005"/>
<keyword evidence="6" id="KW-0645">Protease</keyword>
<protein>
    <recommendedName>
        <fullName evidence="4 6">Signal peptidase I</fullName>
        <ecNumber evidence="4 6">3.4.21.89</ecNumber>
    </recommendedName>
</protein>
<accession>A0A2Z5JLK9</accession>
<dbReference type="PROSITE" id="PS00761">
    <property type="entry name" value="SPASE_I_3"/>
    <property type="match status" value="1"/>
</dbReference>
<evidence type="ECO:0000256" key="2">
    <source>
        <dbReference type="ARBA" id="ARBA00004401"/>
    </source>
</evidence>
<dbReference type="InterPro" id="IPR036286">
    <property type="entry name" value="LexA/Signal_pep-like_sf"/>
</dbReference>
<dbReference type="InterPro" id="IPR019758">
    <property type="entry name" value="Pept_S26A_signal_pept_1_CS"/>
</dbReference>
<evidence type="ECO:0000313" key="9">
    <source>
        <dbReference type="Proteomes" id="UP000252698"/>
    </source>
</evidence>
<name>A0A2Z5JLK9_STRAR</name>
<evidence type="ECO:0000259" key="7">
    <source>
        <dbReference type="Pfam" id="PF10502"/>
    </source>
</evidence>
<dbReference type="AlphaFoldDB" id="A0A2Z5JLK9"/>
<dbReference type="PANTHER" id="PTHR43390">
    <property type="entry name" value="SIGNAL PEPTIDASE I"/>
    <property type="match status" value="1"/>
</dbReference>
<evidence type="ECO:0000256" key="4">
    <source>
        <dbReference type="ARBA" id="ARBA00013208"/>
    </source>
</evidence>
<feature type="domain" description="Peptidase S26" evidence="7">
    <location>
        <begin position="1"/>
        <end position="63"/>
    </location>
</feature>
<organism evidence="8 9">
    <name type="scientific">Streptomyces atratus</name>
    <dbReference type="NCBI Taxonomy" id="1893"/>
    <lineage>
        <taxon>Bacteria</taxon>
        <taxon>Bacillati</taxon>
        <taxon>Actinomycetota</taxon>
        <taxon>Actinomycetes</taxon>
        <taxon>Kitasatosporales</taxon>
        <taxon>Streptomycetaceae</taxon>
        <taxon>Streptomyces</taxon>
    </lineage>
</organism>
<comment type="similarity">
    <text evidence="3 6">Belongs to the peptidase S26 family.</text>
</comment>
<evidence type="ECO:0000313" key="8">
    <source>
        <dbReference type="EMBL" id="AXE81298.1"/>
    </source>
</evidence>
<evidence type="ECO:0000256" key="6">
    <source>
        <dbReference type="RuleBase" id="RU362042"/>
    </source>
</evidence>
<evidence type="ECO:0000256" key="3">
    <source>
        <dbReference type="ARBA" id="ARBA00009370"/>
    </source>
</evidence>
<feature type="domain" description="Peptidase S26" evidence="7">
    <location>
        <begin position="79"/>
        <end position="117"/>
    </location>
</feature>
<evidence type="ECO:0000256" key="1">
    <source>
        <dbReference type="ARBA" id="ARBA00000677"/>
    </source>
</evidence>
<dbReference type="PANTHER" id="PTHR43390:SF1">
    <property type="entry name" value="CHLOROPLAST PROCESSING PEPTIDASE"/>
    <property type="match status" value="1"/>
</dbReference>
<dbReference type="CDD" id="cd06530">
    <property type="entry name" value="S26_SPase_I"/>
    <property type="match status" value="1"/>
</dbReference>
<sequence>MAPTLLAGDRLLVVRKSILAGRFPARGQIVVFTAGTEGRRGRRSRRKLVKRVAAIGGDGIVAVDHAAKGGAFNGRPGKAPPGEIFVMGDNRRDSRDSRHYGCIDNRQVTGRVLLIVWPLRRVRVVR</sequence>
<comment type="subcellular location">
    <subcellularLocation>
        <location evidence="2">Cell membrane</location>
        <topology evidence="2">Single-pass type II membrane protein</topology>
    </subcellularLocation>
    <subcellularLocation>
        <location evidence="6">Membrane</location>
        <topology evidence="6">Single-pass type II membrane protein</topology>
    </subcellularLocation>
</comment>
<dbReference type="NCBIfam" id="TIGR02227">
    <property type="entry name" value="sigpep_I_bact"/>
    <property type="match status" value="1"/>
</dbReference>
<evidence type="ECO:0000256" key="5">
    <source>
        <dbReference type="ARBA" id="ARBA00022801"/>
    </source>
</evidence>
<dbReference type="GO" id="GO:0006465">
    <property type="term" value="P:signal peptide processing"/>
    <property type="evidence" value="ECO:0007669"/>
    <property type="project" value="InterPro"/>
</dbReference>
<keyword evidence="5 6" id="KW-0378">Hydrolase</keyword>
<dbReference type="EMBL" id="CP027306">
    <property type="protein sequence ID" value="AXE81298.1"/>
    <property type="molecule type" value="Genomic_DNA"/>
</dbReference>
<dbReference type="InterPro" id="IPR000223">
    <property type="entry name" value="Pept_S26A_signal_pept_1"/>
</dbReference>
<proteinExistence type="inferred from homology"/>
<comment type="catalytic activity">
    <reaction evidence="1 6">
        <text>Cleavage of hydrophobic, N-terminal signal or leader sequences from secreted and periplasmic proteins.</text>
        <dbReference type="EC" id="3.4.21.89"/>
    </reaction>
</comment>
<dbReference type="Gene3D" id="2.10.109.10">
    <property type="entry name" value="Umud Fragment, subunit A"/>
    <property type="match status" value="1"/>
</dbReference>
<gene>
    <name evidence="8" type="primary">lepB</name>
    <name evidence="8" type="ORF">C5746_35005</name>
</gene>
<reference evidence="8 9" key="1">
    <citation type="journal article" date="2018" name="Front. Microbiol.">
        <title>Genome Sequencing of Streptomyces atratus SCSIOZH16 and Activation Production of Nocardamine via Metabolic Engineering.</title>
        <authorList>
            <person name="Li Y."/>
            <person name="Zhang C."/>
            <person name="Liu C."/>
            <person name="Ju J."/>
            <person name="Ma J."/>
        </authorList>
    </citation>
    <scope>NUCLEOTIDE SEQUENCE [LARGE SCALE GENOMIC DNA]</scope>
    <source>
        <strain evidence="8 9">SCSIO_ZH16</strain>
    </source>
</reference>
<dbReference type="GO" id="GO:0004252">
    <property type="term" value="F:serine-type endopeptidase activity"/>
    <property type="evidence" value="ECO:0007669"/>
    <property type="project" value="InterPro"/>
</dbReference>
<dbReference type="InterPro" id="IPR019533">
    <property type="entry name" value="Peptidase_S26"/>
</dbReference>
<dbReference type="SUPFAM" id="SSF51306">
    <property type="entry name" value="LexA/Signal peptidase"/>
    <property type="match status" value="1"/>
</dbReference>
<dbReference type="EC" id="3.4.21.89" evidence="4 6"/>
<dbReference type="GO" id="GO:0009003">
    <property type="term" value="F:signal peptidase activity"/>
    <property type="evidence" value="ECO:0007669"/>
    <property type="project" value="UniProtKB-EC"/>
</dbReference>
<dbReference type="PRINTS" id="PR00727">
    <property type="entry name" value="LEADERPTASE"/>
</dbReference>
<dbReference type="Pfam" id="PF10502">
    <property type="entry name" value="Peptidase_S26"/>
    <property type="match status" value="2"/>
</dbReference>
<dbReference type="GO" id="GO:0005886">
    <property type="term" value="C:plasma membrane"/>
    <property type="evidence" value="ECO:0007669"/>
    <property type="project" value="UniProtKB-SubCell"/>
</dbReference>